<dbReference type="EMBL" id="DS990391">
    <property type="protein sequence ID" value="EFR45540.1"/>
    <property type="molecule type" value="Genomic_DNA"/>
</dbReference>
<proteinExistence type="predicted"/>
<reference evidence="3" key="1">
    <citation type="journal article" date="2014" name="Genome Announc.">
        <title>Draft genome sequences of six enterohepatic helicobacter species isolated from humans and one from rhesus macaques.</title>
        <authorList>
            <person name="Shen Z."/>
            <person name="Sheh A."/>
            <person name="Young S.K."/>
            <person name="Abouelliel A."/>
            <person name="Ward D.V."/>
            <person name="Earl A.M."/>
            <person name="Fox J.G."/>
        </authorList>
    </citation>
    <scope>NUCLEOTIDE SEQUENCE [LARGE SCALE GENOMIC DNA]</scope>
    <source>
        <strain evidence="3">CCUG 18818</strain>
    </source>
</reference>
<name>A0ABN0B7X5_9HELI</name>
<organism evidence="2 3">
    <name type="scientific">Helicobacter cinaedi CCUG 18818 = ATCC BAA-847</name>
    <dbReference type="NCBI Taxonomy" id="537971"/>
    <lineage>
        <taxon>Bacteria</taxon>
        <taxon>Pseudomonadati</taxon>
        <taxon>Campylobacterota</taxon>
        <taxon>Epsilonproteobacteria</taxon>
        <taxon>Campylobacterales</taxon>
        <taxon>Helicobacteraceae</taxon>
        <taxon>Helicobacter</taxon>
    </lineage>
</organism>
<protein>
    <submittedName>
        <fullName evidence="2">Uncharacterized protein</fullName>
    </submittedName>
</protein>
<keyword evidence="1" id="KW-0812">Transmembrane</keyword>
<keyword evidence="3" id="KW-1185">Reference proteome</keyword>
<evidence type="ECO:0000313" key="3">
    <source>
        <dbReference type="Proteomes" id="UP000005755"/>
    </source>
</evidence>
<evidence type="ECO:0000313" key="2">
    <source>
        <dbReference type="EMBL" id="EFR45540.1"/>
    </source>
</evidence>
<sequence>MNDYTQYHLRASLDGVVAAARYADSFGVTGANAEVMNQSMLSASAKMADITSQVRFLFSAQTLPKALHILIAILYAIFPFMLVVVAIRGYPEGLKVLYYFAGGMLSMELIKCLWLLFTVLFRTLQLLMELKFLVQLQEEMGKQLIIIILCMGRHTFGIWQNRLHLLLI</sequence>
<keyword evidence="1" id="KW-0472">Membrane</keyword>
<accession>A0ABN0B7X5</accession>
<gene>
    <name evidence="2" type="ORF">HCCG_00086</name>
</gene>
<feature type="transmembrane region" description="Helical" evidence="1">
    <location>
        <begin position="66"/>
        <end position="90"/>
    </location>
</feature>
<dbReference type="RefSeq" id="WP_002955363.1">
    <property type="nucleotide sequence ID" value="NC_020555.1"/>
</dbReference>
<evidence type="ECO:0000256" key="1">
    <source>
        <dbReference type="SAM" id="Phobius"/>
    </source>
</evidence>
<keyword evidence="1" id="KW-1133">Transmembrane helix</keyword>
<feature type="transmembrane region" description="Helical" evidence="1">
    <location>
        <begin position="96"/>
        <end position="121"/>
    </location>
</feature>
<dbReference type="Proteomes" id="UP000005755">
    <property type="component" value="Unassembled WGS sequence"/>
</dbReference>